<evidence type="ECO:0000256" key="3">
    <source>
        <dbReference type="ARBA" id="ARBA00022884"/>
    </source>
</evidence>
<feature type="compositionally biased region" description="Polar residues" evidence="8">
    <location>
        <begin position="89"/>
        <end position="98"/>
    </location>
</feature>
<dbReference type="GO" id="GO:0000373">
    <property type="term" value="P:Group II intron splicing"/>
    <property type="evidence" value="ECO:0007669"/>
    <property type="project" value="InterPro"/>
</dbReference>
<dbReference type="Gene3D" id="3.30.110.60">
    <property type="entry name" value="YhbY-like"/>
    <property type="match status" value="2"/>
</dbReference>
<name>A0AAV1XKT2_LUPLU</name>
<dbReference type="GO" id="GO:0003723">
    <property type="term" value="F:RNA binding"/>
    <property type="evidence" value="ECO:0007669"/>
    <property type="project" value="UniProtKB-UniRule"/>
</dbReference>
<evidence type="ECO:0000259" key="9">
    <source>
        <dbReference type="PROSITE" id="PS51295"/>
    </source>
</evidence>
<organism evidence="10 11">
    <name type="scientific">Lupinus luteus</name>
    <name type="common">European yellow lupine</name>
    <dbReference type="NCBI Taxonomy" id="3873"/>
    <lineage>
        <taxon>Eukaryota</taxon>
        <taxon>Viridiplantae</taxon>
        <taxon>Streptophyta</taxon>
        <taxon>Embryophyta</taxon>
        <taxon>Tracheophyta</taxon>
        <taxon>Spermatophyta</taxon>
        <taxon>Magnoliopsida</taxon>
        <taxon>eudicotyledons</taxon>
        <taxon>Gunneridae</taxon>
        <taxon>Pentapetalae</taxon>
        <taxon>rosids</taxon>
        <taxon>fabids</taxon>
        <taxon>Fabales</taxon>
        <taxon>Fabaceae</taxon>
        <taxon>Papilionoideae</taxon>
        <taxon>50 kb inversion clade</taxon>
        <taxon>genistoids sensu lato</taxon>
        <taxon>core genistoids</taxon>
        <taxon>Genisteae</taxon>
        <taxon>Lupinus</taxon>
    </lineage>
</organism>
<dbReference type="Pfam" id="PF01985">
    <property type="entry name" value="CRS1_YhbY"/>
    <property type="match status" value="2"/>
</dbReference>
<evidence type="ECO:0000256" key="7">
    <source>
        <dbReference type="PROSITE-ProRule" id="PRU00626"/>
    </source>
</evidence>
<feature type="domain" description="CRM" evidence="9">
    <location>
        <begin position="229"/>
        <end position="325"/>
    </location>
</feature>
<feature type="region of interest" description="Disordered" evidence="8">
    <location>
        <begin position="89"/>
        <end position="143"/>
    </location>
</feature>
<keyword evidence="3 7" id="KW-0694">RNA-binding</keyword>
<evidence type="ECO:0000256" key="4">
    <source>
        <dbReference type="ARBA" id="ARBA00022946"/>
    </source>
</evidence>
<dbReference type="SUPFAM" id="SSF75471">
    <property type="entry name" value="YhbY-like"/>
    <property type="match status" value="2"/>
</dbReference>
<dbReference type="AlphaFoldDB" id="A0AAV1XKT2"/>
<dbReference type="PROSITE" id="PS51295">
    <property type="entry name" value="CRM"/>
    <property type="match status" value="2"/>
</dbReference>
<feature type="region of interest" description="Disordered" evidence="8">
    <location>
        <begin position="193"/>
        <end position="218"/>
    </location>
</feature>
<gene>
    <name evidence="10" type="ORF">LLUT_LOCUS23226</name>
</gene>
<dbReference type="InterPro" id="IPR001890">
    <property type="entry name" value="RNA-binding_CRM"/>
</dbReference>
<dbReference type="FunFam" id="3.30.110.60:FF:000002">
    <property type="entry name" value="CRS2-associated factor 1, chloroplastic"/>
    <property type="match status" value="2"/>
</dbReference>
<evidence type="ECO:0000256" key="5">
    <source>
        <dbReference type="ARBA" id="ARBA00023187"/>
    </source>
</evidence>
<dbReference type="GO" id="GO:1990904">
    <property type="term" value="C:ribonucleoprotein complex"/>
    <property type="evidence" value="ECO:0007669"/>
    <property type="project" value="UniProtKB-KW"/>
</dbReference>
<evidence type="ECO:0000256" key="1">
    <source>
        <dbReference type="ARBA" id="ARBA00022664"/>
    </source>
</evidence>
<keyword evidence="1" id="KW-0507">mRNA processing</keyword>
<reference evidence="10 11" key="1">
    <citation type="submission" date="2024-03" db="EMBL/GenBank/DDBJ databases">
        <authorList>
            <person name="Martinez-Hernandez J."/>
        </authorList>
    </citation>
    <scope>NUCLEOTIDE SEQUENCE [LARGE SCALE GENOMIC DNA]</scope>
</reference>
<evidence type="ECO:0000256" key="8">
    <source>
        <dbReference type="SAM" id="MobiDB-lite"/>
    </source>
</evidence>
<dbReference type="InterPro" id="IPR035920">
    <property type="entry name" value="YhbY-like_sf"/>
</dbReference>
<keyword evidence="11" id="KW-1185">Reference proteome</keyword>
<dbReference type="GO" id="GO:0006397">
    <property type="term" value="P:mRNA processing"/>
    <property type="evidence" value="ECO:0007669"/>
    <property type="project" value="UniProtKB-KW"/>
</dbReference>
<dbReference type="SMART" id="SM01103">
    <property type="entry name" value="CRS1_YhbY"/>
    <property type="match status" value="2"/>
</dbReference>
<comment type="caution">
    <text evidence="10">The sequence shown here is derived from an EMBL/GenBank/DDBJ whole genome shotgun (WGS) entry which is preliminary data.</text>
</comment>
<evidence type="ECO:0000313" key="11">
    <source>
        <dbReference type="Proteomes" id="UP001497480"/>
    </source>
</evidence>
<dbReference type="Proteomes" id="UP001497480">
    <property type="component" value="Unassembled WGS sequence"/>
</dbReference>
<evidence type="ECO:0000256" key="6">
    <source>
        <dbReference type="ARBA" id="ARBA00023274"/>
    </source>
</evidence>
<protein>
    <recommendedName>
        <fullName evidence="9">CRM domain-containing protein</fullName>
    </recommendedName>
</protein>
<feature type="domain" description="CRM" evidence="9">
    <location>
        <begin position="347"/>
        <end position="443"/>
    </location>
</feature>
<dbReference type="PANTHER" id="PTHR46247">
    <property type="entry name" value="CRS2-ASSOCIATED FACTOR 1, CHLOROPLASTIC"/>
    <property type="match status" value="1"/>
</dbReference>
<keyword evidence="5" id="KW-0508">mRNA splicing</keyword>
<accession>A0AAV1XKT2</accession>
<dbReference type="PANTHER" id="PTHR46247:SF1">
    <property type="entry name" value="CRS2-ASSOCIATED FACTOR 1, CHLOROPLASTIC"/>
    <property type="match status" value="1"/>
</dbReference>
<keyword evidence="2" id="KW-0677">Repeat</keyword>
<keyword evidence="4" id="KW-0809">Transit peptide</keyword>
<proteinExistence type="predicted"/>
<dbReference type="InterPro" id="IPR044599">
    <property type="entry name" value="CAF1P_plant"/>
</dbReference>
<evidence type="ECO:0000313" key="10">
    <source>
        <dbReference type="EMBL" id="CAL0322166.1"/>
    </source>
</evidence>
<keyword evidence="6" id="KW-0687">Ribonucleoprotein</keyword>
<dbReference type="EMBL" id="CAXHTB010000016">
    <property type="protein sequence ID" value="CAL0322166.1"/>
    <property type="molecule type" value="Genomic_DNA"/>
</dbReference>
<evidence type="ECO:0000256" key="2">
    <source>
        <dbReference type="ARBA" id="ARBA00022737"/>
    </source>
</evidence>
<sequence length="709" mass="79660">MALNLNIPIKFPFFTPPIDPNPIDNPTHNRPSTEVRFSRWGNANAEIFEQRRRAQEEIEADIRRTRRFNAIEKITQTVTSPIIAVETFKSTGTPSAPSRRSIPGKRSKYSKPPPPPKPSPEDENPPLDVTTIPDKRFPLPPRNVKIGEDGVSYFIEGAPFEFKYSYTETPDIKPIRMREEPVVPFGPETMRRPWTGRIPKDNRRFMIAPPPDLYSNGQRHMSREETLGEPLTEEEINGLVEATMKSNRVLYIGRDGFTHNMLENVHALWKWKRVCKIKCKGVCTVDMDNVCQQLEERTGGKIIYRKGGVVHLFRGRNYNYKNRPRFPLMLWKPAPPVYPRLVKRVPEGLTLEKATEMRQKGRNLIPICKLGKNGVYCDLVANVREAFGECELVRINCEELSESDYRRIASKLRDLVPCILLSLASQQIVLWRGQNWRPSSPNLGDECKETNKIGVDSANSNTLPTDAQEFSAPCLQKNLVNHLSNESHDIGISSSSGDAILSKVVVAYPTESCNISESVVSDATSLSMRTNEFEPQTGGSTSPSVTMLGTGDNSVNGIIDPHTDTLRHGSESVDVGRSSEPAVPCGEVILLLEQAVEEGRALVLDDESLDADNIHQTSMIFATSAPSGPVFKLPKKVKVQSSNKHEHSTLEPKKVTIVSMKNKKEKNSNNDQILISLDEIDFKKNERKENCDHVVQQRTARVDVLARLL</sequence>